<dbReference type="Pfam" id="PF13476">
    <property type="entry name" value="AAA_23"/>
    <property type="match status" value="1"/>
</dbReference>
<dbReference type="InterPro" id="IPR003959">
    <property type="entry name" value="ATPase_AAA_core"/>
</dbReference>
<sequence length="454" mass="49807">MYLKTIRLNNVRGFHSARNVALDLTRPDGSFAGWTVLAGRNGSGKTSLLRAVALALGGPKVATYLVADFSRWLAAGQQSAMWQVRVIRDVRRDRFRGGEPWEGHPLSFGLSLDLPPESWRERSDVEPLLGLLDDPTEPGSATSGPWDANASGWFCAAYGPFRRLADVSGSAHRPLPKNGPAARIAGLFDDNIPLAEGVSWLIEQHLRALEARPGAESLKSAALAVLGDGLLPDGFQVRDVDSEGLWVERGGHRFPLREMSDGFRAVAALVVDLLKQLHDCYGGLDVEYADGSPTVTAPGVVLIDEVDAHLHVSWQKRIGNWLKTHFPRIQFIVTTHSPYICQAADENGLIRLPGPDEDEPPRIVEQDLYERIVYGSGDDAVMSELFGLDTPYSEEAVRLRRELVALETDVLLGSADEAAVRRYEDLRDRLSSSPAARADELAARIVSDAEQRPR</sequence>
<evidence type="ECO:0000259" key="1">
    <source>
        <dbReference type="SMART" id="SM00382"/>
    </source>
</evidence>
<dbReference type="PANTHER" id="PTHR43581:SF2">
    <property type="entry name" value="EXCINUCLEASE ATPASE SUBUNIT"/>
    <property type="match status" value="1"/>
</dbReference>
<dbReference type="InterPro" id="IPR003593">
    <property type="entry name" value="AAA+_ATPase"/>
</dbReference>
<dbReference type="SMART" id="SM00382">
    <property type="entry name" value="AAA"/>
    <property type="match status" value="1"/>
</dbReference>
<keyword evidence="3" id="KW-1185">Reference proteome</keyword>
<proteinExistence type="predicted"/>
<dbReference type="InterPro" id="IPR027417">
    <property type="entry name" value="P-loop_NTPase"/>
</dbReference>
<dbReference type="EMBL" id="JBHSBL010000031">
    <property type="protein sequence ID" value="MFC4072092.1"/>
    <property type="molecule type" value="Genomic_DNA"/>
</dbReference>
<dbReference type="PANTHER" id="PTHR43581">
    <property type="entry name" value="ATP/GTP PHOSPHATASE"/>
    <property type="match status" value="1"/>
</dbReference>
<protein>
    <submittedName>
        <fullName evidence="2">AAA family ATPase</fullName>
    </submittedName>
</protein>
<gene>
    <name evidence="2" type="ORF">ACFO0C_44765</name>
</gene>
<dbReference type="RefSeq" id="WP_378072969.1">
    <property type="nucleotide sequence ID" value="NZ_JBHSBL010000031.1"/>
</dbReference>
<dbReference type="InterPro" id="IPR051396">
    <property type="entry name" value="Bact_Antivir_Def_Nuclease"/>
</dbReference>
<dbReference type="Gene3D" id="3.40.50.300">
    <property type="entry name" value="P-loop containing nucleotide triphosphate hydrolases"/>
    <property type="match status" value="2"/>
</dbReference>
<name>A0ABV8J6H0_9ACTN</name>
<evidence type="ECO:0000313" key="3">
    <source>
        <dbReference type="Proteomes" id="UP001595867"/>
    </source>
</evidence>
<reference evidence="3" key="1">
    <citation type="journal article" date="2019" name="Int. J. Syst. Evol. Microbiol.">
        <title>The Global Catalogue of Microorganisms (GCM) 10K type strain sequencing project: providing services to taxonomists for standard genome sequencing and annotation.</title>
        <authorList>
            <consortium name="The Broad Institute Genomics Platform"/>
            <consortium name="The Broad Institute Genome Sequencing Center for Infectious Disease"/>
            <person name="Wu L."/>
            <person name="Ma J."/>
        </authorList>
    </citation>
    <scope>NUCLEOTIDE SEQUENCE [LARGE SCALE GENOMIC DNA]</scope>
    <source>
        <strain evidence="3">TBRC 5832</strain>
    </source>
</reference>
<organism evidence="2 3">
    <name type="scientific">Actinoplanes subglobosus</name>
    <dbReference type="NCBI Taxonomy" id="1547892"/>
    <lineage>
        <taxon>Bacteria</taxon>
        <taxon>Bacillati</taxon>
        <taxon>Actinomycetota</taxon>
        <taxon>Actinomycetes</taxon>
        <taxon>Micromonosporales</taxon>
        <taxon>Micromonosporaceae</taxon>
        <taxon>Actinoplanes</taxon>
    </lineage>
</organism>
<feature type="domain" description="AAA+ ATPase" evidence="1">
    <location>
        <begin position="31"/>
        <end position="356"/>
    </location>
</feature>
<evidence type="ECO:0000313" key="2">
    <source>
        <dbReference type="EMBL" id="MFC4072092.1"/>
    </source>
</evidence>
<dbReference type="Pfam" id="PF13304">
    <property type="entry name" value="AAA_21"/>
    <property type="match status" value="1"/>
</dbReference>
<comment type="caution">
    <text evidence="2">The sequence shown here is derived from an EMBL/GenBank/DDBJ whole genome shotgun (WGS) entry which is preliminary data.</text>
</comment>
<accession>A0ABV8J6H0</accession>
<dbReference type="SUPFAM" id="SSF52540">
    <property type="entry name" value="P-loop containing nucleoside triphosphate hydrolases"/>
    <property type="match status" value="1"/>
</dbReference>
<dbReference type="Proteomes" id="UP001595867">
    <property type="component" value="Unassembled WGS sequence"/>
</dbReference>
<dbReference type="InterPro" id="IPR038729">
    <property type="entry name" value="Rad50/SbcC_AAA"/>
</dbReference>